<evidence type="ECO:0000256" key="2">
    <source>
        <dbReference type="SAM" id="Phobius"/>
    </source>
</evidence>
<feature type="region of interest" description="Disordered" evidence="1">
    <location>
        <begin position="713"/>
        <end position="739"/>
    </location>
</feature>
<feature type="region of interest" description="Disordered" evidence="1">
    <location>
        <begin position="119"/>
        <end position="173"/>
    </location>
</feature>
<feature type="compositionally biased region" description="Basic and acidic residues" evidence="1">
    <location>
        <begin position="1049"/>
        <end position="1069"/>
    </location>
</feature>
<accession>A0A0F7U9N9</accession>
<dbReference type="EMBL" id="LN714482">
    <property type="protein sequence ID" value="CEL66609.1"/>
    <property type="molecule type" value="Genomic_DNA"/>
</dbReference>
<feature type="compositionally biased region" description="Basic and acidic residues" evidence="1">
    <location>
        <begin position="256"/>
        <end position="272"/>
    </location>
</feature>
<proteinExistence type="predicted"/>
<evidence type="ECO:0000313" key="3">
    <source>
        <dbReference type="EMBL" id="CEL66609.1"/>
    </source>
</evidence>
<sequence>MVVGMSLGTHSAGCALVLRRGLCGSVSGFPLDPRPSSTGALVQFRSSSSFRFVHRIRESVKSSHGKDKKRWLLLFFRREDERRIHPEREPHARALSSTPARSIGSLSSFPLGLSLKEAKRGNGQPVSRGGHLSGFGGGDQANEPDKVEPGKQATTATGSPGDQTDVTGGKRSLRLNPGGIVDLFWGKTRKQQSAHVHLAWQRQVYGHALAKAHKLKSLCLAAEKEEQAQVKKGQALDAVTRKVAFLEPAVVVGPPKPDRKEQGTSRESGCRKELNQDCEHITPEPVYALSRAHEADSVGEAEPFGSPQNNVAGRVIVIEDASESGQMRSGEPWAPSEEHVTGHMSEVVADAWPVSDDFKQTLEGTNAKKEDATYEPTNASSVGRGELGEGTVMDTGEASLEPEEFGLRRTEDRAFRRRLWTVCEESKAVAKNALYVVPEVEPTVSVVNGNWNEEGKNTREVERLERQLLQMEGFAEFAQDASEQNWPAVHNPNLEAGQERNDSELLQDRFTEEATVMSPDRTGDAVIHDICFHGDPPLEFGQKNTTCIHTCITAASSNMRDRDDADYVLQGNRSTVNGASVEIPFVELRAERKRPQEGEGRGSDRERYRGLFSDGENHLEVLSDSTDAVRVEDWADPAQEAHEGVNAALARVRLMRQTNGQELASNEANQTDETAGLETKLEPTVGYEDKGCVMEGVERESNEDERKYAVSWGDGSLEGKFPDHEAAEGPRSRRESERGISTASVVLPHVLATGVCEPSIFSRHAPAPKSAPFGETAGDERVFAMCGSRDTNRSNFSQEYENRMRRHVEQGLVKFPPFSSAWEGRPIPGNKPLTLEDLPGVLEVVRMAGQQAEEAAARSKDVAVRVEQIVAECRSLCETVRAEILRAENEMERAQPRLPHTTEHRQRAAPNRALPANAEIQNCQELANDLSRMLAEMREDMNFRKDEMEECIIRGVGLARPINSDLEGEAVRSHRFKIFATHAILGNPGAAVEKAEGEFDLHRNLRGPERQNGSDGSIVQPRWEGVCSRKESHCEIIEPQSQTAQEEPMAPREMRGHPQENDSAEREEKHLAKEATVAEAGAGGSEAVAGSRDNQAGDISFQRPGEIESDVPSASNLSGVVSRRRRSLSGIPHATRYDSNYAYHLLTSRSTGLPRWGHPEQAWPLTAWQQCLEHIREMETCKTYTSGKRSRESPAVATTGVKTIKTIDGGKALCFLSWRLAVPKPQHARQQKTESCVNMEMLPPLAPSLHSAAEGRKRLNGHSDDESARFLPSAYMACINIAGLCFCVWAWLNVDRIDRQRGTVPTGDGLFQLPVFLGSDEASNASRRERFSTALYSYLHAVPTRSELAQKLG</sequence>
<evidence type="ECO:0000256" key="1">
    <source>
        <dbReference type="SAM" id="MobiDB-lite"/>
    </source>
</evidence>
<organism evidence="3">
    <name type="scientific">Neospora caninum (strain Liverpool)</name>
    <dbReference type="NCBI Taxonomy" id="572307"/>
    <lineage>
        <taxon>Eukaryota</taxon>
        <taxon>Sar</taxon>
        <taxon>Alveolata</taxon>
        <taxon>Apicomplexa</taxon>
        <taxon>Conoidasida</taxon>
        <taxon>Coccidia</taxon>
        <taxon>Eucoccidiorida</taxon>
        <taxon>Eimeriorina</taxon>
        <taxon>Sarcocystidae</taxon>
        <taxon>Neospora</taxon>
    </lineage>
</organism>
<keyword evidence="2" id="KW-0472">Membrane</keyword>
<reference evidence="3" key="1">
    <citation type="journal article" date="2015" name="PLoS ONE">
        <title>Comprehensive Evaluation of Toxoplasma gondii VEG and Neospora caninum LIV Genomes with Tachyzoite Stage Transcriptome and Proteome Defines Novel Transcript Features.</title>
        <authorList>
            <person name="Ramaprasad A."/>
            <person name="Mourier T."/>
            <person name="Naeem R."/>
            <person name="Malas T.B."/>
            <person name="Moussa E."/>
            <person name="Panigrahi A."/>
            <person name="Vermont S.J."/>
            <person name="Otto T.D."/>
            <person name="Wastling J."/>
            <person name="Pain A."/>
        </authorList>
    </citation>
    <scope>NUCLEOTIDE SEQUENCE</scope>
    <source>
        <strain evidence="3">Liverpool</strain>
    </source>
</reference>
<protein>
    <submittedName>
        <fullName evidence="3">Uncharacterized protein</fullName>
    </submittedName>
</protein>
<feature type="region of interest" description="Disordered" evidence="1">
    <location>
        <begin position="365"/>
        <end position="391"/>
    </location>
</feature>
<feature type="compositionally biased region" description="Polar residues" evidence="1">
    <location>
        <begin position="152"/>
        <end position="166"/>
    </location>
</feature>
<feature type="transmembrane region" description="Helical" evidence="2">
    <location>
        <begin position="1274"/>
        <end position="1292"/>
    </location>
</feature>
<feature type="compositionally biased region" description="Basic and acidic residues" evidence="1">
    <location>
        <begin position="720"/>
        <end position="738"/>
    </location>
</feature>
<name>A0A0F7U9N9_NEOCL</name>
<keyword evidence="2" id="KW-0812">Transmembrane</keyword>
<gene>
    <name evidence="3" type="ORF">BN1204_024190</name>
</gene>
<keyword evidence="2" id="KW-1133">Transmembrane helix</keyword>
<feature type="region of interest" description="Disordered" evidence="1">
    <location>
        <begin position="252"/>
        <end position="272"/>
    </location>
</feature>
<feature type="region of interest" description="Disordered" evidence="1">
    <location>
        <begin position="1040"/>
        <end position="1069"/>
    </location>
</feature>